<evidence type="ECO:0000313" key="4">
    <source>
        <dbReference type="EMBL" id="KZO96754.1"/>
    </source>
</evidence>
<dbReference type="NCBIfam" id="TIGR02824">
    <property type="entry name" value="quinone_pig3"/>
    <property type="match status" value="1"/>
</dbReference>
<evidence type="ECO:0000259" key="3">
    <source>
        <dbReference type="SMART" id="SM00829"/>
    </source>
</evidence>
<keyword evidence="5" id="KW-1185">Reference proteome</keyword>
<name>A0A167MIP3_CALVF</name>
<keyword evidence="1" id="KW-0521">NADP</keyword>
<dbReference type="STRING" id="1330018.A0A167MIP3"/>
<evidence type="ECO:0000256" key="2">
    <source>
        <dbReference type="ARBA" id="ARBA00023002"/>
    </source>
</evidence>
<proteinExistence type="predicted"/>
<dbReference type="Proteomes" id="UP000076738">
    <property type="component" value="Unassembled WGS sequence"/>
</dbReference>
<dbReference type="InterPro" id="IPR020843">
    <property type="entry name" value="ER"/>
</dbReference>
<dbReference type="Pfam" id="PF08240">
    <property type="entry name" value="ADH_N"/>
    <property type="match status" value="1"/>
</dbReference>
<dbReference type="GO" id="GO:0070402">
    <property type="term" value="F:NADPH binding"/>
    <property type="evidence" value="ECO:0007669"/>
    <property type="project" value="TreeGrafter"/>
</dbReference>
<dbReference type="Gene3D" id="3.90.180.10">
    <property type="entry name" value="Medium-chain alcohol dehydrogenases, catalytic domain"/>
    <property type="match status" value="1"/>
</dbReference>
<dbReference type="SMART" id="SM00829">
    <property type="entry name" value="PKS_ER"/>
    <property type="match status" value="1"/>
</dbReference>
<evidence type="ECO:0000313" key="5">
    <source>
        <dbReference type="Proteomes" id="UP000076738"/>
    </source>
</evidence>
<dbReference type="Gene3D" id="3.40.50.720">
    <property type="entry name" value="NAD(P)-binding Rossmann-like Domain"/>
    <property type="match status" value="1"/>
</dbReference>
<dbReference type="Pfam" id="PF00107">
    <property type="entry name" value="ADH_zinc_N"/>
    <property type="match status" value="1"/>
</dbReference>
<protein>
    <submittedName>
        <fullName evidence="4">Quinone oxidoreductase putative</fullName>
    </submittedName>
</protein>
<dbReference type="InterPro" id="IPR013149">
    <property type="entry name" value="ADH-like_C"/>
</dbReference>
<dbReference type="SUPFAM" id="SSF50129">
    <property type="entry name" value="GroES-like"/>
    <property type="match status" value="1"/>
</dbReference>
<dbReference type="GO" id="GO:0016651">
    <property type="term" value="F:oxidoreductase activity, acting on NAD(P)H"/>
    <property type="evidence" value="ECO:0007669"/>
    <property type="project" value="TreeGrafter"/>
</dbReference>
<dbReference type="InterPro" id="IPR014189">
    <property type="entry name" value="Quinone_OxRdtase_PIG3"/>
</dbReference>
<dbReference type="SUPFAM" id="SSF51735">
    <property type="entry name" value="NAD(P)-binding Rossmann-fold domains"/>
    <property type="match status" value="1"/>
</dbReference>
<dbReference type="InterPro" id="IPR036291">
    <property type="entry name" value="NAD(P)-bd_dom_sf"/>
</dbReference>
<gene>
    <name evidence="4" type="ORF">CALVIDRAFT_549481</name>
</gene>
<organism evidence="4 5">
    <name type="scientific">Calocera viscosa (strain TUFC12733)</name>
    <dbReference type="NCBI Taxonomy" id="1330018"/>
    <lineage>
        <taxon>Eukaryota</taxon>
        <taxon>Fungi</taxon>
        <taxon>Dikarya</taxon>
        <taxon>Basidiomycota</taxon>
        <taxon>Agaricomycotina</taxon>
        <taxon>Dacrymycetes</taxon>
        <taxon>Dacrymycetales</taxon>
        <taxon>Dacrymycetaceae</taxon>
        <taxon>Calocera</taxon>
    </lineage>
</organism>
<dbReference type="AlphaFoldDB" id="A0A167MIP3"/>
<dbReference type="EMBL" id="KV417282">
    <property type="protein sequence ID" value="KZO96754.1"/>
    <property type="molecule type" value="Genomic_DNA"/>
</dbReference>
<evidence type="ECO:0000256" key="1">
    <source>
        <dbReference type="ARBA" id="ARBA00022857"/>
    </source>
</evidence>
<accession>A0A167MIP3</accession>
<keyword evidence="2" id="KW-0560">Oxidoreductase</keyword>
<dbReference type="InterPro" id="IPR013154">
    <property type="entry name" value="ADH-like_N"/>
</dbReference>
<sequence>MSTKMRAVLVKGGAGTADDLYVGEYDKPVPKKGEVLVKIKAAGVNRMDVYQRIRGAVPLPHINKDILGVEFAGTVEGIGEGVSDHKIGDEVFSLVSGAAYAEYITVRSSLVMPKPPHLSFVEAASIPEVWFTAYQAVVLIGGITKGKSILVHGGASGVGVAANQIARFLGAKYVFTTAGSDEKVKFLLSIKEGPTHAINYKTQDFAEEIDRVTNGEGVDIVIDLVGKDYLTRNIKVLKMEGRLVLIAMQSGSVASEFDFAPVAMKRLRIEGSTLRTRSPEYQDDLARRFVKELLPDFTAEKGQEPLLKTYIYKTYPFEKAGDAHKDIEANKNSGKLVLVVE</sequence>
<reference evidence="4 5" key="1">
    <citation type="journal article" date="2016" name="Mol. Biol. Evol.">
        <title>Comparative Genomics of Early-Diverging Mushroom-Forming Fungi Provides Insights into the Origins of Lignocellulose Decay Capabilities.</title>
        <authorList>
            <person name="Nagy L.G."/>
            <person name="Riley R."/>
            <person name="Tritt A."/>
            <person name="Adam C."/>
            <person name="Daum C."/>
            <person name="Floudas D."/>
            <person name="Sun H."/>
            <person name="Yadav J.S."/>
            <person name="Pangilinan J."/>
            <person name="Larsson K.H."/>
            <person name="Matsuura K."/>
            <person name="Barry K."/>
            <person name="Labutti K."/>
            <person name="Kuo R."/>
            <person name="Ohm R.A."/>
            <person name="Bhattacharya S.S."/>
            <person name="Shirouzu T."/>
            <person name="Yoshinaga Y."/>
            <person name="Martin F.M."/>
            <person name="Grigoriev I.V."/>
            <person name="Hibbett D.S."/>
        </authorList>
    </citation>
    <scope>NUCLEOTIDE SEQUENCE [LARGE SCALE GENOMIC DNA]</scope>
    <source>
        <strain evidence="4 5">TUFC12733</strain>
    </source>
</reference>
<feature type="domain" description="Enoyl reductase (ER)" evidence="3">
    <location>
        <begin position="15"/>
        <end position="338"/>
    </location>
</feature>
<dbReference type="PANTHER" id="PTHR48106">
    <property type="entry name" value="QUINONE OXIDOREDUCTASE PIG3-RELATED"/>
    <property type="match status" value="1"/>
</dbReference>
<dbReference type="PANTHER" id="PTHR48106:SF18">
    <property type="entry name" value="QUINONE OXIDOREDUCTASE PIG3"/>
    <property type="match status" value="1"/>
</dbReference>
<dbReference type="CDD" id="cd05276">
    <property type="entry name" value="p53_inducible_oxidoreductase"/>
    <property type="match status" value="1"/>
</dbReference>
<dbReference type="InterPro" id="IPR011032">
    <property type="entry name" value="GroES-like_sf"/>
</dbReference>
<dbReference type="OrthoDB" id="203908at2759"/>